<comment type="caution">
    <text evidence="1">The sequence shown here is derived from an EMBL/GenBank/DDBJ whole genome shotgun (WGS) entry which is preliminary data.</text>
</comment>
<evidence type="ECO:0000313" key="1">
    <source>
        <dbReference type="EMBL" id="MPN56588.1"/>
    </source>
</evidence>
<proteinExistence type="predicted"/>
<name>A0A645IYU2_9ZZZZ</name>
<dbReference type="EMBL" id="VSSQ01127088">
    <property type="protein sequence ID" value="MPN56588.1"/>
    <property type="molecule type" value="Genomic_DNA"/>
</dbReference>
<sequence>MTNFIHHLTGVINRAVVGAQLDNGKTEWTCVTSPLRCHFADQFAQVALFKAVGIDPADKAVRVTCGFQIDRRCARLQ</sequence>
<gene>
    <name evidence="1" type="ORF">SDC9_204278</name>
</gene>
<organism evidence="1">
    <name type="scientific">bioreactor metagenome</name>
    <dbReference type="NCBI Taxonomy" id="1076179"/>
    <lineage>
        <taxon>unclassified sequences</taxon>
        <taxon>metagenomes</taxon>
        <taxon>ecological metagenomes</taxon>
    </lineage>
</organism>
<reference evidence="1" key="1">
    <citation type="submission" date="2019-08" db="EMBL/GenBank/DDBJ databases">
        <authorList>
            <person name="Kucharzyk K."/>
            <person name="Murdoch R.W."/>
            <person name="Higgins S."/>
            <person name="Loffler F."/>
        </authorList>
    </citation>
    <scope>NUCLEOTIDE SEQUENCE</scope>
</reference>
<protein>
    <submittedName>
        <fullName evidence="1">Uncharacterized protein</fullName>
    </submittedName>
</protein>
<accession>A0A645IYU2</accession>
<dbReference type="AlphaFoldDB" id="A0A645IYU2"/>